<dbReference type="CDD" id="cd00121">
    <property type="entry name" value="MATH"/>
    <property type="match status" value="1"/>
</dbReference>
<evidence type="ECO:0000259" key="3">
    <source>
        <dbReference type="PROSITE" id="PS50097"/>
    </source>
</evidence>
<dbReference type="Pfam" id="PF00651">
    <property type="entry name" value="BTB"/>
    <property type="match status" value="1"/>
</dbReference>
<dbReference type="PROSITE" id="PS50144">
    <property type="entry name" value="MATH"/>
    <property type="match status" value="1"/>
</dbReference>
<dbReference type="Gene3D" id="1.25.40.420">
    <property type="match status" value="1"/>
</dbReference>
<dbReference type="PANTHER" id="PTHR26379:SF446">
    <property type="entry name" value="BTB_POZ AND MATH DOMAIN-CONTAINING PROTEIN 1"/>
    <property type="match status" value="1"/>
</dbReference>
<sequence>MSLTPLLLQCHRPCGHVESEARALTRGLAIAAAAAAGLNADKPHRVEAGGAKVATVRQGTVVVDCNDVEILGLVVAGEVGFLIGIVVVVVAGGTTNPFTAVGGGRRRRRWGKGDAEGLACGGAGGRRGLSVGDGGLADIVVDVGMLESGFVELKLDWAATKSLSIGAIVLSDEFSAGGHVWRVRCYPHGHKQHDIDGLHVSVFLQLVSESKNVRALFEAFLMGVDGAPSKSHTKSSVQVYPPEGFDAWGFSPFVKRADLEASSNCVKDGHVTFMFGVTVLLSGDQGPVPVPSSDIADHLGHLLDSADGSDVSFDVAGETFRAHRAVLAARSPVFKAQLLGSMAEANMSRVTLHDVKPGTFQIMLRFMYTDKLEESSSANIEVFQNLLAAADMFQLDRLKLMCAQKLWERVSAENVATVLGCAETHSCPELKNRCLDFFVVEKNFKVAVLTEGYYRLMHSFPSVIDEIRERVQSKR</sequence>
<dbReference type="InterPro" id="IPR056423">
    <property type="entry name" value="BACK_BPM_SPOP"/>
</dbReference>
<dbReference type="InterPro" id="IPR011333">
    <property type="entry name" value="SKP1/BTB/POZ_sf"/>
</dbReference>
<dbReference type="Gene3D" id="3.30.710.10">
    <property type="entry name" value="Potassium Channel Kv1.1, Chain A"/>
    <property type="match status" value="1"/>
</dbReference>
<accession>A0A835DUL0</accession>
<evidence type="ECO:0000313" key="6">
    <source>
        <dbReference type="Proteomes" id="UP000636709"/>
    </source>
</evidence>
<dbReference type="InterPro" id="IPR002083">
    <property type="entry name" value="MATH/TRAF_dom"/>
</dbReference>
<evidence type="ECO:0000259" key="4">
    <source>
        <dbReference type="PROSITE" id="PS50144"/>
    </source>
</evidence>
<evidence type="ECO:0000256" key="1">
    <source>
        <dbReference type="ARBA" id="ARBA00004906"/>
    </source>
</evidence>
<evidence type="ECO:0000313" key="5">
    <source>
        <dbReference type="EMBL" id="KAF8646552.1"/>
    </source>
</evidence>
<dbReference type="InterPro" id="IPR000210">
    <property type="entry name" value="BTB/POZ_dom"/>
</dbReference>
<reference evidence="5" key="1">
    <citation type="submission" date="2020-07" db="EMBL/GenBank/DDBJ databases">
        <title>Genome sequence and genetic diversity analysis of an under-domesticated orphan crop, white fonio (Digitaria exilis).</title>
        <authorList>
            <person name="Bennetzen J.L."/>
            <person name="Chen S."/>
            <person name="Ma X."/>
            <person name="Wang X."/>
            <person name="Yssel A.E.J."/>
            <person name="Chaluvadi S.R."/>
            <person name="Johnson M."/>
            <person name="Gangashetty P."/>
            <person name="Hamidou F."/>
            <person name="Sanogo M.D."/>
            <person name="Zwaenepoel A."/>
            <person name="Wallace J."/>
            <person name="Van De Peer Y."/>
            <person name="Van Deynze A."/>
        </authorList>
    </citation>
    <scope>NUCLEOTIDE SEQUENCE</scope>
    <source>
        <tissue evidence="5">Leaves</tissue>
    </source>
</reference>
<proteinExistence type="inferred from homology"/>
<dbReference type="SUPFAM" id="SSF49599">
    <property type="entry name" value="TRAF domain-like"/>
    <property type="match status" value="1"/>
</dbReference>
<dbReference type="Gene3D" id="2.60.210.10">
    <property type="entry name" value="Apoptosis, Tumor Necrosis Factor Receptor Associated Protein 2, Chain A"/>
    <property type="match status" value="1"/>
</dbReference>
<keyword evidence="6" id="KW-1185">Reference proteome</keyword>
<organism evidence="5 6">
    <name type="scientific">Digitaria exilis</name>
    <dbReference type="NCBI Taxonomy" id="1010633"/>
    <lineage>
        <taxon>Eukaryota</taxon>
        <taxon>Viridiplantae</taxon>
        <taxon>Streptophyta</taxon>
        <taxon>Embryophyta</taxon>
        <taxon>Tracheophyta</taxon>
        <taxon>Spermatophyta</taxon>
        <taxon>Magnoliopsida</taxon>
        <taxon>Liliopsida</taxon>
        <taxon>Poales</taxon>
        <taxon>Poaceae</taxon>
        <taxon>PACMAD clade</taxon>
        <taxon>Panicoideae</taxon>
        <taxon>Panicodae</taxon>
        <taxon>Paniceae</taxon>
        <taxon>Anthephorinae</taxon>
        <taxon>Digitaria</taxon>
    </lineage>
</organism>
<dbReference type="Proteomes" id="UP000636709">
    <property type="component" value="Unassembled WGS sequence"/>
</dbReference>
<dbReference type="PANTHER" id="PTHR26379">
    <property type="entry name" value="BTB/POZ AND MATH DOMAIN-CONTAINING PROTEIN 1"/>
    <property type="match status" value="1"/>
</dbReference>
<protein>
    <submittedName>
        <fullName evidence="5">Uncharacterized protein</fullName>
    </submittedName>
</protein>
<dbReference type="InterPro" id="IPR045005">
    <property type="entry name" value="BPM1-6"/>
</dbReference>
<comment type="pathway">
    <text evidence="1">Protein modification; protein ubiquitination.</text>
</comment>
<dbReference type="InterPro" id="IPR008974">
    <property type="entry name" value="TRAF-like"/>
</dbReference>
<dbReference type="Pfam" id="PF22486">
    <property type="entry name" value="MATH_2"/>
    <property type="match status" value="1"/>
</dbReference>
<dbReference type="Pfam" id="PF24570">
    <property type="entry name" value="BACK_BPM_SPOP"/>
    <property type="match status" value="1"/>
</dbReference>
<dbReference type="OrthoDB" id="682966at2759"/>
<gene>
    <name evidence="5" type="ORF">HU200_065773</name>
</gene>
<dbReference type="PROSITE" id="PS50097">
    <property type="entry name" value="BTB"/>
    <property type="match status" value="1"/>
</dbReference>
<comment type="caution">
    <text evidence="5">The sequence shown here is derived from an EMBL/GenBank/DDBJ whole genome shotgun (WGS) entry which is preliminary data.</text>
</comment>
<comment type="similarity">
    <text evidence="2">Belongs to the Tdpoz family.</text>
</comment>
<feature type="domain" description="BTB" evidence="3">
    <location>
        <begin position="309"/>
        <end position="376"/>
    </location>
</feature>
<dbReference type="SUPFAM" id="SSF54695">
    <property type="entry name" value="POZ domain"/>
    <property type="match status" value="1"/>
</dbReference>
<evidence type="ECO:0000256" key="2">
    <source>
        <dbReference type="ARBA" id="ARBA00010846"/>
    </source>
</evidence>
<dbReference type="AlphaFoldDB" id="A0A835DUL0"/>
<dbReference type="SMART" id="SM00225">
    <property type="entry name" value="BTB"/>
    <property type="match status" value="1"/>
</dbReference>
<name>A0A835DUL0_9POAL</name>
<dbReference type="EMBL" id="JACEFO010002892">
    <property type="protein sequence ID" value="KAF8646552.1"/>
    <property type="molecule type" value="Genomic_DNA"/>
</dbReference>
<dbReference type="GO" id="GO:0016567">
    <property type="term" value="P:protein ubiquitination"/>
    <property type="evidence" value="ECO:0007669"/>
    <property type="project" value="InterPro"/>
</dbReference>
<feature type="domain" description="MATH" evidence="4">
    <location>
        <begin position="152"/>
        <end position="277"/>
    </location>
</feature>